<protein>
    <submittedName>
        <fullName evidence="2">Uncharacterized protein</fullName>
    </submittedName>
</protein>
<accession>A0AAP0JAD0</accession>
<dbReference type="AlphaFoldDB" id="A0AAP0JAD0"/>
<evidence type="ECO:0000313" key="2">
    <source>
        <dbReference type="EMBL" id="KAK9130454.1"/>
    </source>
</evidence>
<evidence type="ECO:0000256" key="1">
    <source>
        <dbReference type="SAM" id="Phobius"/>
    </source>
</evidence>
<organism evidence="2 3">
    <name type="scientific">Stephania japonica</name>
    <dbReference type="NCBI Taxonomy" id="461633"/>
    <lineage>
        <taxon>Eukaryota</taxon>
        <taxon>Viridiplantae</taxon>
        <taxon>Streptophyta</taxon>
        <taxon>Embryophyta</taxon>
        <taxon>Tracheophyta</taxon>
        <taxon>Spermatophyta</taxon>
        <taxon>Magnoliopsida</taxon>
        <taxon>Ranunculales</taxon>
        <taxon>Menispermaceae</taxon>
        <taxon>Menispermoideae</taxon>
        <taxon>Cissampelideae</taxon>
        <taxon>Stephania</taxon>
    </lineage>
</organism>
<sequence length="60" mass="7117">MKSCVSGVGLWNSLNLKAHYRCFCQWALKIIQVFSFIYSFAYHSFLSLKFKCTSMFLRKH</sequence>
<keyword evidence="1" id="KW-0472">Membrane</keyword>
<dbReference type="EMBL" id="JBBNAE010000004">
    <property type="protein sequence ID" value="KAK9130454.1"/>
    <property type="molecule type" value="Genomic_DNA"/>
</dbReference>
<reference evidence="2 3" key="1">
    <citation type="submission" date="2024-01" db="EMBL/GenBank/DDBJ databases">
        <title>Genome assemblies of Stephania.</title>
        <authorList>
            <person name="Yang L."/>
        </authorList>
    </citation>
    <scope>NUCLEOTIDE SEQUENCE [LARGE SCALE GENOMIC DNA]</scope>
    <source>
        <strain evidence="2">QJT</strain>
        <tissue evidence="2">Leaf</tissue>
    </source>
</reference>
<keyword evidence="3" id="KW-1185">Reference proteome</keyword>
<dbReference type="Proteomes" id="UP001417504">
    <property type="component" value="Unassembled WGS sequence"/>
</dbReference>
<proteinExistence type="predicted"/>
<comment type="caution">
    <text evidence="2">The sequence shown here is derived from an EMBL/GenBank/DDBJ whole genome shotgun (WGS) entry which is preliminary data.</text>
</comment>
<keyword evidence="1" id="KW-1133">Transmembrane helix</keyword>
<gene>
    <name evidence="2" type="ORF">Sjap_010941</name>
</gene>
<evidence type="ECO:0000313" key="3">
    <source>
        <dbReference type="Proteomes" id="UP001417504"/>
    </source>
</evidence>
<name>A0AAP0JAD0_9MAGN</name>
<feature type="transmembrane region" description="Helical" evidence="1">
    <location>
        <begin position="26"/>
        <end position="48"/>
    </location>
</feature>
<keyword evidence="1" id="KW-0812">Transmembrane</keyword>